<dbReference type="GO" id="GO:0008168">
    <property type="term" value="F:methyltransferase activity"/>
    <property type="evidence" value="ECO:0007669"/>
    <property type="project" value="UniProtKB-KW"/>
</dbReference>
<organism evidence="4 5">
    <name type="scientific">Malonomonas rubra DSM 5091</name>
    <dbReference type="NCBI Taxonomy" id="1122189"/>
    <lineage>
        <taxon>Bacteria</taxon>
        <taxon>Pseudomonadati</taxon>
        <taxon>Thermodesulfobacteriota</taxon>
        <taxon>Desulfuromonadia</taxon>
        <taxon>Desulfuromonadales</taxon>
        <taxon>Geopsychrobacteraceae</taxon>
        <taxon>Malonomonas</taxon>
    </lineage>
</organism>
<dbReference type="PANTHER" id="PTHR12818">
    <property type="entry name" value="TRNA (ADENINE(37)-N6)-METHYLTRANSFERASE"/>
    <property type="match status" value="1"/>
</dbReference>
<keyword evidence="5" id="KW-1185">Reference proteome</keyword>
<dbReference type="GO" id="GO:0032259">
    <property type="term" value="P:methylation"/>
    <property type="evidence" value="ECO:0007669"/>
    <property type="project" value="UniProtKB-KW"/>
</dbReference>
<keyword evidence="4" id="KW-0808">Transferase</keyword>
<accession>A0A1M6N311</accession>
<evidence type="ECO:0000313" key="4">
    <source>
        <dbReference type="EMBL" id="SHJ90120.1"/>
    </source>
</evidence>
<dbReference type="EMBL" id="FQZT01000024">
    <property type="protein sequence ID" value="SHJ90120.1"/>
    <property type="molecule type" value="Genomic_DNA"/>
</dbReference>
<dbReference type="STRING" id="1122189.SAMN02745165_03490"/>
<reference evidence="4 5" key="1">
    <citation type="submission" date="2016-11" db="EMBL/GenBank/DDBJ databases">
        <authorList>
            <person name="Jaros S."/>
            <person name="Januszkiewicz K."/>
            <person name="Wedrychowicz H."/>
        </authorList>
    </citation>
    <scope>NUCLEOTIDE SEQUENCE [LARGE SCALE GENOMIC DNA]</scope>
    <source>
        <strain evidence="4 5">DSM 5091</strain>
    </source>
</reference>
<dbReference type="Gene3D" id="2.40.30.70">
    <property type="entry name" value="YaeB-like"/>
    <property type="match status" value="1"/>
</dbReference>
<evidence type="ECO:0000313" key="5">
    <source>
        <dbReference type="Proteomes" id="UP000184171"/>
    </source>
</evidence>
<sequence length="158" mass="17503">MQIEPIGVIHSPFHQIAEMPIQPGGAKGEIGRIELNPELVEGLSDLAGFSHIIVLYHFHRVEKNSLTVTPFLDPEPRGVFATRAPTRPNHIGLSVLKLQKIEGNILTVESIDILDGTPVLDIKPYLPEFDQPEGEITTGWMQQGHEGVKNARSDKRFA</sequence>
<dbReference type="InterPro" id="IPR036414">
    <property type="entry name" value="YaeB_N_sf"/>
</dbReference>
<protein>
    <submittedName>
        <fullName evidence="4">tRNA-Thr(GGU) m(6)t(6)A37 methyltransferase TsaA</fullName>
    </submittedName>
</protein>
<proteinExistence type="inferred from homology"/>
<dbReference type="Proteomes" id="UP000184171">
    <property type="component" value="Unassembled WGS sequence"/>
</dbReference>
<dbReference type="PANTHER" id="PTHR12818:SF0">
    <property type="entry name" value="TRNA (ADENINE(37)-N6)-METHYLTRANSFERASE"/>
    <property type="match status" value="1"/>
</dbReference>
<dbReference type="Pfam" id="PF01980">
    <property type="entry name" value="TrmO_N"/>
    <property type="match status" value="1"/>
</dbReference>
<dbReference type="InterPro" id="IPR023370">
    <property type="entry name" value="TrmO-like_N"/>
</dbReference>
<dbReference type="InterPro" id="IPR040372">
    <property type="entry name" value="YaeB-like"/>
</dbReference>
<dbReference type="InterPro" id="IPR023368">
    <property type="entry name" value="UPF0066_cons_site"/>
</dbReference>
<gene>
    <name evidence="4" type="ORF">SAMN02745165_03490</name>
</gene>
<keyword evidence="1" id="KW-0949">S-adenosyl-L-methionine</keyword>
<dbReference type="OrthoDB" id="9804309at2"/>
<evidence type="ECO:0000256" key="1">
    <source>
        <dbReference type="ARBA" id="ARBA00022691"/>
    </source>
</evidence>
<feature type="domain" description="TsaA-like" evidence="3">
    <location>
        <begin position="3"/>
        <end position="134"/>
    </location>
</feature>
<dbReference type="RefSeq" id="WP_072910012.1">
    <property type="nucleotide sequence ID" value="NZ_FQZT01000024.1"/>
</dbReference>
<dbReference type="AlphaFoldDB" id="A0A1M6N311"/>
<dbReference type="NCBIfam" id="TIGR00104">
    <property type="entry name" value="tRNA_TsaA"/>
    <property type="match status" value="1"/>
</dbReference>
<dbReference type="PROSITE" id="PS51668">
    <property type="entry name" value="TSAA_2"/>
    <property type="match status" value="1"/>
</dbReference>
<evidence type="ECO:0000256" key="2">
    <source>
        <dbReference type="ARBA" id="ARBA00033753"/>
    </source>
</evidence>
<keyword evidence="4" id="KW-0489">Methyltransferase</keyword>
<comment type="similarity">
    <text evidence="2">Belongs to the tRNA methyltransferase O family.</text>
</comment>
<evidence type="ECO:0000259" key="3">
    <source>
        <dbReference type="PROSITE" id="PS51668"/>
    </source>
</evidence>
<name>A0A1M6N311_MALRU</name>
<dbReference type="InterPro" id="IPR036413">
    <property type="entry name" value="YaeB-like_sf"/>
</dbReference>
<dbReference type="SUPFAM" id="SSF118196">
    <property type="entry name" value="YaeB-like"/>
    <property type="match status" value="1"/>
</dbReference>
<dbReference type="PROSITE" id="PS01318">
    <property type="entry name" value="TSAA_1"/>
    <property type="match status" value="1"/>
</dbReference>
<dbReference type="CDD" id="cd09281">
    <property type="entry name" value="UPF0066"/>
    <property type="match status" value="1"/>
</dbReference>